<dbReference type="SUPFAM" id="SSF55785">
    <property type="entry name" value="PYP-like sensor domain (PAS domain)"/>
    <property type="match status" value="1"/>
</dbReference>
<dbReference type="RefSeq" id="WP_240983842.1">
    <property type="nucleotide sequence ID" value="NZ_LR746496.1"/>
</dbReference>
<name>A0A8S0X3I4_9FIRM</name>
<dbReference type="FunFam" id="3.40.50.300:FF:000006">
    <property type="entry name" value="DNA-binding transcriptional regulator NtrC"/>
    <property type="match status" value="1"/>
</dbReference>
<dbReference type="Proteomes" id="UP001071230">
    <property type="component" value="Unassembled WGS sequence"/>
</dbReference>
<dbReference type="Pfam" id="PF00989">
    <property type="entry name" value="PAS"/>
    <property type="match status" value="1"/>
</dbReference>
<dbReference type="InterPro" id="IPR003593">
    <property type="entry name" value="AAA+_ATPase"/>
</dbReference>
<dbReference type="Gene3D" id="3.40.50.300">
    <property type="entry name" value="P-loop containing nucleotide triphosphate hydrolases"/>
    <property type="match status" value="1"/>
</dbReference>
<evidence type="ECO:0000256" key="4">
    <source>
        <dbReference type="ARBA" id="ARBA00023125"/>
    </source>
</evidence>
<keyword evidence="4" id="KW-0238">DNA-binding</keyword>
<dbReference type="EMBL" id="CDGJ01000134">
    <property type="protein sequence ID" value="CEJ09498.1"/>
    <property type="molecule type" value="Genomic_DNA"/>
</dbReference>
<dbReference type="SMART" id="SM00382">
    <property type="entry name" value="AAA"/>
    <property type="match status" value="1"/>
</dbReference>
<evidence type="ECO:0000256" key="5">
    <source>
        <dbReference type="ARBA" id="ARBA00023163"/>
    </source>
</evidence>
<evidence type="ECO:0000256" key="3">
    <source>
        <dbReference type="ARBA" id="ARBA00023015"/>
    </source>
</evidence>
<keyword evidence="1" id="KW-0547">Nucleotide-binding</keyword>
<dbReference type="PANTHER" id="PTHR32071">
    <property type="entry name" value="TRANSCRIPTIONAL REGULATORY PROTEIN"/>
    <property type="match status" value="1"/>
</dbReference>
<dbReference type="Proteomes" id="UP000836597">
    <property type="component" value="Chromosome"/>
</dbReference>
<organism evidence="7">
    <name type="scientific">Acididesulfobacillus acetoxydans</name>
    <dbReference type="NCBI Taxonomy" id="1561005"/>
    <lineage>
        <taxon>Bacteria</taxon>
        <taxon>Bacillati</taxon>
        <taxon>Bacillota</taxon>
        <taxon>Clostridia</taxon>
        <taxon>Eubacteriales</taxon>
        <taxon>Peptococcaceae</taxon>
        <taxon>Acididesulfobacillus</taxon>
    </lineage>
</organism>
<evidence type="ECO:0000256" key="1">
    <source>
        <dbReference type="ARBA" id="ARBA00022741"/>
    </source>
</evidence>
<dbReference type="Gene3D" id="1.10.10.60">
    <property type="entry name" value="Homeodomain-like"/>
    <property type="match status" value="1"/>
</dbReference>
<dbReference type="InterPro" id="IPR058031">
    <property type="entry name" value="AAA_lid_NorR"/>
</dbReference>
<dbReference type="CDD" id="cd00009">
    <property type="entry name" value="AAA"/>
    <property type="match status" value="1"/>
</dbReference>
<evidence type="ECO:0000256" key="2">
    <source>
        <dbReference type="ARBA" id="ARBA00022840"/>
    </source>
</evidence>
<reference evidence="8" key="1">
    <citation type="submission" date="2014-11" db="EMBL/GenBank/DDBJ databases">
        <authorList>
            <person name="Hornung B.V."/>
        </authorList>
    </citation>
    <scope>NUCLEOTIDE SEQUENCE</scope>
    <source>
        <strain evidence="8">INE</strain>
    </source>
</reference>
<dbReference type="SMART" id="SM00091">
    <property type="entry name" value="PAS"/>
    <property type="match status" value="1"/>
</dbReference>
<dbReference type="EMBL" id="LR746496">
    <property type="protein sequence ID" value="CAA7600120.1"/>
    <property type="molecule type" value="Genomic_DNA"/>
</dbReference>
<dbReference type="PROSITE" id="PS00675">
    <property type="entry name" value="SIGMA54_INTERACT_1"/>
    <property type="match status" value="1"/>
</dbReference>
<keyword evidence="2" id="KW-0067">ATP-binding</keyword>
<protein>
    <submittedName>
        <fullName evidence="7">RNA polymerase sigma factor 54 interaction domain protein</fullName>
    </submittedName>
    <submittedName>
        <fullName evidence="8">Signal-transduction and transcriptional-control protein</fullName>
    </submittedName>
</protein>
<dbReference type="InterPro" id="IPR029016">
    <property type="entry name" value="GAF-like_dom_sf"/>
</dbReference>
<sequence length="664" mass="73538">MNATGNLEIIRQEFVETGNISLGIRPEIAASWQRSRQTGVNPEDGVSHVVLNSQQLAELRLHKHHLISTAQPIIDKLHQLVTESGFIVLLADDEGYVIDIAGDKSTLTRAVHLNLYLGGNWQEREVGTNGLGTALALNHPVQISGAEHYCDKLRGWTCSAAPIRDLTGHIVGALQMSGPCSRAHLHTLGMVVAAVEAIQGYLDIEEKSHRLTVLNNHLNSIFFSVSDGVLLINQQAEIQEVNPVAEKILAYPAAKICGQRITRFLDLKPHALETLGKGSPLASAETAFYGKHDPAYCRLSAKPLKDEQNNILGNILFLKPIDEIKNPANRYTAVPANFHFSDIIGQNERLQTAIKLALLAAKNDANVLLQGESGTGKEVFAQAIHNHSSRHTGPFVAINCGAIPHELLASELFGYEEGAFTGAGRGGRPGKFELASGGTLFLDEIGEMPLEQQITLLRVLQDQKITRLGSSKVISTDVRILCATNKNLKEEVKKGSFRQDLYYRLNVIFLQLPPLRERKDDIPLLFSTFQTAVCRKSGITLQSIERNILEHLRAYEWPGNIRELQNVVERMIYSTPNGVLSTELLPQEILTVAASAERKSHSDPKQPLKMKMLRQQFRQSFAEHERQEILTLLSREVGNVSAVARTLGISRSALYRKMHQFKLL</sequence>
<keyword evidence="5" id="KW-0804">Transcription</keyword>
<dbReference type="InterPro" id="IPR027417">
    <property type="entry name" value="P-loop_NTPase"/>
</dbReference>
<dbReference type="GO" id="GO:0043565">
    <property type="term" value="F:sequence-specific DNA binding"/>
    <property type="evidence" value="ECO:0007669"/>
    <property type="project" value="InterPro"/>
</dbReference>
<gene>
    <name evidence="7" type="ORF">DEACI_0770</name>
    <name evidence="8" type="ORF">DEACI_3982</name>
</gene>
<keyword evidence="9" id="KW-1185">Reference proteome</keyword>
<dbReference type="InterPro" id="IPR025944">
    <property type="entry name" value="Sigma_54_int_dom_CS"/>
</dbReference>
<dbReference type="SUPFAM" id="SSF55781">
    <property type="entry name" value="GAF domain-like"/>
    <property type="match status" value="1"/>
</dbReference>
<dbReference type="CDD" id="cd00130">
    <property type="entry name" value="PAS"/>
    <property type="match status" value="1"/>
</dbReference>
<dbReference type="PANTHER" id="PTHR32071:SF57">
    <property type="entry name" value="C4-DICARBOXYLATE TRANSPORT TRANSCRIPTIONAL REGULATORY PROTEIN DCTD"/>
    <property type="match status" value="1"/>
</dbReference>
<evidence type="ECO:0000313" key="7">
    <source>
        <dbReference type="EMBL" id="CAA7600120.1"/>
    </source>
</evidence>
<dbReference type="InterPro" id="IPR025662">
    <property type="entry name" value="Sigma_54_int_dom_ATP-bd_1"/>
</dbReference>
<proteinExistence type="predicted"/>
<dbReference type="GO" id="GO:0005524">
    <property type="term" value="F:ATP binding"/>
    <property type="evidence" value="ECO:0007669"/>
    <property type="project" value="UniProtKB-KW"/>
</dbReference>
<dbReference type="PROSITE" id="PS00676">
    <property type="entry name" value="SIGMA54_INTERACT_2"/>
    <property type="match status" value="1"/>
</dbReference>
<dbReference type="Pfam" id="PF02954">
    <property type="entry name" value="HTH_8"/>
    <property type="match status" value="1"/>
</dbReference>
<dbReference type="SUPFAM" id="SSF46689">
    <property type="entry name" value="Homeodomain-like"/>
    <property type="match status" value="1"/>
</dbReference>
<dbReference type="InterPro" id="IPR013767">
    <property type="entry name" value="PAS_fold"/>
</dbReference>
<dbReference type="AlphaFoldDB" id="A0A8S0X3I4"/>
<dbReference type="InterPro" id="IPR009057">
    <property type="entry name" value="Homeodomain-like_sf"/>
</dbReference>
<dbReference type="GO" id="GO:0006355">
    <property type="term" value="P:regulation of DNA-templated transcription"/>
    <property type="evidence" value="ECO:0007669"/>
    <property type="project" value="InterPro"/>
</dbReference>
<evidence type="ECO:0000313" key="8">
    <source>
        <dbReference type="EMBL" id="CEJ09498.1"/>
    </source>
</evidence>
<dbReference type="Pfam" id="PF00158">
    <property type="entry name" value="Sigma54_activat"/>
    <property type="match status" value="1"/>
</dbReference>
<dbReference type="Pfam" id="PF25601">
    <property type="entry name" value="AAA_lid_14"/>
    <property type="match status" value="1"/>
</dbReference>
<dbReference type="SUPFAM" id="SSF52540">
    <property type="entry name" value="P-loop containing nucleoside triphosphate hydrolases"/>
    <property type="match status" value="1"/>
</dbReference>
<dbReference type="InterPro" id="IPR025943">
    <property type="entry name" value="Sigma_54_int_dom_ATP-bd_2"/>
</dbReference>
<dbReference type="PROSITE" id="PS00688">
    <property type="entry name" value="SIGMA54_INTERACT_3"/>
    <property type="match status" value="1"/>
</dbReference>
<feature type="domain" description="Sigma-54 factor interaction" evidence="6">
    <location>
        <begin position="343"/>
        <end position="573"/>
    </location>
</feature>
<dbReference type="InterPro" id="IPR035965">
    <property type="entry name" value="PAS-like_dom_sf"/>
</dbReference>
<dbReference type="InterPro" id="IPR002197">
    <property type="entry name" value="HTH_Fis"/>
</dbReference>
<dbReference type="PROSITE" id="PS50045">
    <property type="entry name" value="SIGMA54_INTERACT_4"/>
    <property type="match status" value="1"/>
</dbReference>
<evidence type="ECO:0000259" key="6">
    <source>
        <dbReference type="PROSITE" id="PS50045"/>
    </source>
</evidence>
<dbReference type="InterPro" id="IPR000014">
    <property type="entry name" value="PAS"/>
</dbReference>
<evidence type="ECO:0000313" key="9">
    <source>
        <dbReference type="Proteomes" id="UP001071230"/>
    </source>
</evidence>
<dbReference type="InterPro" id="IPR002078">
    <property type="entry name" value="Sigma_54_int"/>
</dbReference>
<keyword evidence="3" id="KW-0805">Transcription regulation</keyword>
<reference evidence="7" key="2">
    <citation type="submission" date="2020-01" db="EMBL/GenBank/DDBJ databases">
        <authorList>
            <person name="Hornung B."/>
        </authorList>
    </citation>
    <scope>NUCLEOTIDE SEQUENCE</scope>
    <source>
        <strain evidence="7">PacBioINE</strain>
    </source>
</reference>
<dbReference type="Gene3D" id="3.30.450.20">
    <property type="entry name" value="PAS domain"/>
    <property type="match status" value="1"/>
</dbReference>
<accession>A0A8S0X3I4</accession>
<dbReference type="Gene3D" id="3.30.450.40">
    <property type="match status" value="1"/>
</dbReference>
<dbReference type="Gene3D" id="1.10.8.60">
    <property type="match status" value="1"/>
</dbReference>
<dbReference type="KEGG" id="aacx:DEACI_0770"/>